<dbReference type="OrthoDB" id="6271670at2759"/>
<dbReference type="Pfam" id="PF25481">
    <property type="entry name" value="Nucleoprot-TPR"/>
    <property type="match status" value="1"/>
</dbReference>
<dbReference type="EMBL" id="CAAALY010083738">
    <property type="protein sequence ID" value="VEL26929.1"/>
    <property type="molecule type" value="Genomic_DNA"/>
</dbReference>
<evidence type="ECO:0000256" key="1">
    <source>
        <dbReference type="SAM" id="Coils"/>
    </source>
</evidence>
<keyword evidence="4" id="KW-1185">Reference proteome</keyword>
<comment type="caution">
    <text evidence="3">The sequence shown here is derived from an EMBL/GenBank/DDBJ whole genome shotgun (WGS) entry which is preliminary data.</text>
</comment>
<evidence type="ECO:0000259" key="2">
    <source>
        <dbReference type="Pfam" id="PF25481"/>
    </source>
</evidence>
<dbReference type="InterPro" id="IPR057577">
    <property type="entry name" value="Nucleoprot-TPR/MLP1_dom"/>
</dbReference>
<proteinExistence type="predicted"/>
<keyword evidence="1" id="KW-0175">Coiled coil</keyword>
<feature type="non-terminal residue" evidence="3">
    <location>
        <position position="1"/>
    </location>
</feature>
<accession>A0A3S5FEQ8</accession>
<reference evidence="3" key="1">
    <citation type="submission" date="2018-11" db="EMBL/GenBank/DDBJ databases">
        <authorList>
            <consortium name="Pathogen Informatics"/>
        </authorList>
    </citation>
    <scope>NUCLEOTIDE SEQUENCE</scope>
</reference>
<organism evidence="3 4">
    <name type="scientific">Protopolystoma xenopodis</name>
    <dbReference type="NCBI Taxonomy" id="117903"/>
    <lineage>
        <taxon>Eukaryota</taxon>
        <taxon>Metazoa</taxon>
        <taxon>Spiralia</taxon>
        <taxon>Lophotrochozoa</taxon>
        <taxon>Platyhelminthes</taxon>
        <taxon>Monogenea</taxon>
        <taxon>Polyopisthocotylea</taxon>
        <taxon>Polystomatidea</taxon>
        <taxon>Polystomatidae</taxon>
        <taxon>Protopolystoma</taxon>
    </lineage>
</organism>
<feature type="coiled-coil region" evidence="1">
    <location>
        <begin position="184"/>
        <end position="257"/>
    </location>
</feature>
<name>A0A3S5FEQ8_9PLAT</name>
<dbReference type="AlphaFoldDB" id="A0A3S5FEQ8"/>
<protein>
    <recommendedName>
        <fullName evidence="2">Nucleoprotein TPR/MPL1 domain-containing protein</fullName>
    </recommendedName>
</protein>
<sequence>MDALLTCANLNEEELKPLPSDVVEKLVITFDSISHEAKELSESFDRIKSEKEGKLDHLEKKYQAEYEDKEDFRKRLDNTLSINNELSITIRNLENDSKILNDQLKRNLAELEESYEEAQETRLKEELESLQRHNSWLDERFKTTTDQLLTIRRELLELALSSKASLKTNQQTKVEQLCSNEEQAKEAEEKNLELQNTVTSMQSMLKAAFENISKLEEEKKSLELASENDRANLDHRIQTLESDLERSQALLEKFRVQ</sequence>
<feature type="domain" description="Nucleoprotein TPR/MPL1" evidence="2">
    <location>
        <begin position="116"/>
        <end position="187"/>
    </location>
</feature>
<feature type="coiled-coil region" evidence="1">
    <location>
        <begin position="48"/>
        <end position="128"/>
    </location>
</feature>
<dbReference type="Proteomes" id="UP000784294">
    <property type="component" value="Unassembled WGS sequence"/>
</dbReference>
<gene>
    <name evidence="3" type="ORF">PXEA_LOCUS20369</name>
</gene>
<evidence type="ECO:0000313" key="4">
    <source>
        <dbReference type="Proteomes" id="UP000784294"/>
    </source>
</evidence>
<evidence type="ECO:0000313" key="3">
    <source>
        <dbReference type="EMBL" id="VEL26929.1"/>
    </source>
</evidence>